<dbReference type="Pfam" id="PF04338">
    <property type="entry name" value="DUF481"/>
    <property type="match status" value="1"/>
</dbReference>
<name>A0A1M7T266_9SPHN</name>
<dbReference type="RefSeq" id="WP_072675615.1">
    <property type="nucleotide sequence ID" value="NZ_FRDF01000018.1"/>
</dbReference>
<dbReference type="STRING" id="198312.SAMN02745193_02785"/>
<keyword evidence="1" id="KW-0732">Signal</keyword>
<reference evidence="3" key="1">
    <citation type="submission" date="2016-12" db="EMBL/GenBank/DDBJ databases">
        <authorList>
            <person name="Varghese N."/>
            <person name="Submissions S."/>
        </authorList>
    </citation>
    <scope>NUCLEOTIDE SEQUENCE [LARGE SCALE GENOMIC DNA]</scope>
    <source>
        <strain evidence="3">DSM 11032</strain>
    </source>
</reference>
<organism evidence="2 3">
    <name type="scientific">Erythrobacter sanguineus</name>
    <dbReference type="NCBI Taxonomy" id="198312"/>
    <lineage>
        <taxon>Bacteria</taxon>
        <taxon>Pseudomonadati</taxon>
        <taxon>Pseudomonadota</taxon>
        <taxon>Alphaproteobacteria</taxon>
        <taxon>Sphingomonadales</taxon>
        <taxon>Erythrobacteraceae</taxon>
        <taxon>Erythrobacter/Porphyrobacter group</taxon>
        <taxon>Erythrobacter</taxon>
    </lineage>
</organism>
<proteinExistence type="predicted"/>
<evidence type="ECO:0000256" key="1">
    <source>
        <dbReference type="SAM" id="SignalP"/>
    </source>
</evidence>
<evidence type="ECO:0000313" key="2">
    <source>
        <dbReference type="EMBL" id="SHN64764.1"/>
    </source>
</evidence>
<accession>A0A1M7T266</accession>
<sequence>MKPSALAVGALALGLGIAIPAPALAALPEPVRAMINAAIATGDEEKVRTVIDLARTTNPADAAELDAIESNYAVTLAALTEAESAAQQEAIRTAGLFGNWTGQGELGAFQSTGNADNVGITAGLGLVREGINWRHKLSGRADYQETEGVVTREQYLAAYEPNYKLSERLYAYGLAQYERDAFQGFAARYSASGGLGYDVLTGDRMTLSVKAGPAWRRTELVGGTSSSSFAGLAAADFDWRLAETISLTQDASALVQSGSSTFISDTGVVAKLSGKMSVRLSYTVEHDTAPPPGAVKTDTLSRVTLIYDF</sequence>
<keyword evidence="3" id="KW-1185">Reference proteome</keyword>
<gene>
    <name evidence="2" type="ORF">SAMN02745193_02785</name>
</gene>
<protein>
    <submittedName>
        <fullName evidence="2">Putative salt-induced outer membrane protein</fullName>
    </submittedName>
</protein>
<feature type="signal peptide" evidence="1">
    <location>
        <begin position="1"/>
        <end position="25"/>
    </location>
</feature>
<dbReference type="OrthoDB" id="7341471at2"/>
<dbReference type="EMBL" id="FRDF01000018">
    <property type="protein sequence ID" value="SHN64764.1"/>
    <property type="molecule type" value="Genomic_DNA"/>
</dbReference>
<dbReference type="InterPro" id="IPR007433">
    <property type="entry name" value="DUF481"/>
</dbReference>
<evidence type="ECO:0000313" key="3">
    <source>
        <dbReference type="Proteomes" id="UP000184391"/>
    </source>
</evidence>
<dbReference type="AlphaFoldDB" id="A0A1M7T266"/>
<dbReference type="Proteomes" id="UP000184391">
    <property type="component" value="Unassembled WGS sequence"/>
</dbReference>
<feature type="chain" id="PRO_5009929338" evidence="1">
    <location>
        <begin position="26"/>
        <end position="309"/>
    </location>
</feature>